<gene>
    <name evidence="2" type="ORF">I595_3113</name>
</gene>
<organism evidence="2 3">
    <name type="scientific">Croceitalea dokdonensis DOKDO 023</name>
    <dbReference type="NCBI Taxonomy" id="1300341"/>
    <lineage>
        <taxon>Bacteria</taxon>
        <taxon>Pseudomonadati</taxon>
        <taxon>Bacteroidota</taxon>
        <taxon>Flavobacteriia</taxon>
        <taxon>Flavobacteriales</taxon>
        <taxon>Flavobacteriaceae</taxon>
        <taxon>Croceitalea</taxon>
    </lineage>
</organism>
<dbReference type="AlphaFoldDB" id="A0A0P7A2D2"/>
<keyword evidence="2" id="KW-0675">Receptor</keyword>
<keyword evidence="1" id="KW-0732">Signal</keyword>
<dbReference type="SUPFAM" id="SSF49464">
    <property type="entry name" value="Carboxypeptidase regulatory domain-like"/>
    <property type="match status" value="1"/>
</dbReference>
<feature type="chain" id="PRO_5006134611" evidence="1">
    <location>
        <begin position="20"/>
        <end position="144"/>
    </location>
</feature>
<evidence type="ECO:0000256" key="1">
    <source>
        <dbReference type="SAM" id="SignalP"/>
    </source>
</evidence>
<keyword evidence="3" id="KW-1185">Reference proteome</keyword>
<feature type="signal peptide" evidence="1">
    <location>
        <begin position="1"/>
        <end position="19"/>
    </location>
</feature>
<evidence type="ECO:0000313" key="2">
    <source>
        <dbReference type="EMBL" id="KPM30619.1"/>
    </source>
</evidence>
<comment type="caution">
    <text evidence="2">The sequence shown here is derived from an EMBL/GenBank/DDBJ whole genome shotgun (WGS) entry which is preliminary data.</text>
</comment>
<dbReference type="InterPro" id="IPR008969">
    <property type="entry name" value="CarboxyPept-like_regulatory"/>
</dbReference>
<protein>
    <submittedName>
        <fullName evidence="2">TonB-denpendent receptor</fullName>
    </submittedName>
</protein>
<accession>A0A0P7A2D2</accession>
<dbReference type="Pfam" id="PF13715">
    <property type="entry name" value="CarbopepD_reg_2"/>
    <property type="match status" value="1"/>
</dbReference>
<evidence type="ECO:0000313" key="3">
    <source>
        <dbReference type="Proteomes" id="UP000050280"/>
    </source>
</evidence>
<dbReference type="STRING" id="1300341.I595_3113"/>
<reference evidence="2 3" key="1">
    <citation type="submission" date="2015-09" db="EMBL/GenBank/DDBJ databases">
        <title>Genome sequence of the marine flavobacterium Croceitalea dokdonensis DOKDO 023 that contains proton- and sodium-pumping rhodopsins.</title>
        <authorList>
            <person name="Kwon S.-K."/>
            <person name="Lee H.K."/>
            <person name="Kwak M.-J."/>
            <person name="Kim J.F."/>
        </authorList>
    </citation>
    <scope>NUCLEOTIDE SEQUENCE [LARGE SCALE GENOMIC DNA]</scope>
    <source>
        <strain evidence="2 3">DOKDO 023</strain>
    </source>
</reference>
<sequence length="144" mass="16177">MRMTVVLLILCLSPILVVSQNTISGEVIDELGLPIYAAAISIVGTETTVYTNFEGEFTLNSDKKFHWKINISSKGYEEEAFFVLDGGKTEPIVLQYDAAMRKMIEGKAYLRKPWTTPPLFPSLPLELTYHYNTQLPLLARGGFE</sequence>
<dbReference type="Gene3D" id="2.60.40.1120">
    <property type="entry name" value="Carboxypeptidase-like, regulatory domain"/>
    <property type="match status" value="1"/>
</dbReference>
<dbReference type="Proteomes" id="UP000050280">
    <property type="component" value="Unassembled WGS sequence"/>
</dbReference>
<dbReference type="EMBL" id="LDJX01000007">
    <property type="protein sequence ID" value="KPM30619.1"/>
    <property type="molecule type" value="Genomic_DNA"/>
</dbReference>
<name>A0A0P7A2D2_9FLAO</name>
<proteinExistence type="predicted"/>